<gene>
    <name evidence="8" type="ORF">CSSPJE1EN2_LOCUS21417</name>
</gene>
<feature type="domain" description="WRKY" evidence="7">
    <location>
        <begin position="457"/>
        <end position="523"/>
    </location>
</feature>
<dbReference type="InterPro" id="IPR007216">
    <property type="entry name" value="CNOT9"/>
</dbReference>
<evidence type="ECO:0000256" key="2">
    <source>
        <dbReference type="ARBA" id="ARBA00023015"/>
    </source>
</evidence>
<evidence type="ECO:0000313" key="8">
    <source>
        <dbReference type="EMBL" id="CAK9879928.1"/>
    </source>
</evidence>
<feature type="region of interest" description="Disordered" evidence="6">
    <location>
        <begin position="958"/>
        <end position="985"/>
    </location>
</feature>
<feature type="region of interest" description="Disordered" evidence="6">
    <location>
        <begin position="318"/>
        <end position="427"/>
    </location>
</feature>
<keyword evidence="5" id="KW-0539">Nucleus</keyword>
<dbReference type="PROSITE" id="PS50811">
    <property type="entry name" value="WRKY"/>
    <property type="match status" value="1"/>
</dbReference>
<feature type="region of interest" description="Disordered" evidence="6">
    <location>
        <begin position="832"/>
        <end position="865"/>
    </location>
</feature>
<sequence length="985" mass="106038">MAEVVDDTLCGGGGGGATTTACNNVAQEEKANCLITSEYADNGQLKLKKRGGRRHKSQWMKKPMAISEVILELQDCDLRENALRCLSGHLIERREQDIAYYRNAAIVLYYSCGTLAVLLQEIISTYARLYAGDLNVRGSKRLANVLTLFQAIAANEETRIPYVKAYMPNLLLPFILSTYTGEVYENIRAISLSIIDLLCKDCKEEITQWALESDIIAACIHAIEVGSRLSKVISMSILESMLRDSRTLAAVCDPASNLAMDILIMLTHLVAVLAVVQDFSPRLVFHVVRSYILLCQHPRALQLVKDNLPQQLQDHTFHELKKQKAASSSPAPDEEQDGMQQVQEDNIPRSSSALSDETRHGSAPAAFNHRSSTSPPRRDVDDKTGLYQSCAPTADHHQQKEQENNSRPPKKMQKTAAAAATSPSIKPVQHYNPHKEAEMSEPPTVVRKARVSVRSRCETPTMNDGCQWRKYGQKIAKGNPCPRAYYRCTVAPGCPVRKQVQRCAEDMSILTTTYEGNHNHAIPPAAAAMASTTSAAASMLLAGSTASSCDDYHAVAARMLLQGASTSSAGGFPNNFSFATPGAAGLVQQAGGSCPTAPISGSIVASTAFPTVMLDLTKEPTTQLSLQFGSGSGPPAATKAQSYVAHPFEAAAASTTVAQYSARINAPVQTFPRASSTQLAPLFLSNGNPNYRPTGMMQTATTTTSTPDRQLEPGSTASCSSFQEHSYNTVVTRHEQPHAASAVLHQETVTALRTSSLAAAASYNPSGSSQQLVAAGGAIDLTAPTTDQAAAAAASKSIADSISAITANPNFTAALASAITSLLQSSTNNLTFQTHHHHQQRQQQQQQQQQQQRASNQTPAHDGSGAAPVQLQLVSYPGELLALAPAAMQLRSTGTPPVMEFCDHSKDLYSSASSIEEEAASMLLLQQQVAMQQQQQEHQESPAFTISRLLSSALQFSMSTQDQGPQTTQLNSAATMDHHHPWTQN</sequence>
<dbReference type="Gene3D" id="1.25.10.10">
    <property type="entry name" value="Leucine-rich Repeat Variant"/>
    <property type="match status" value="1"/>
</dbReference>
<organism evidence="8 9">
    <name type="scientific">Sphagnum jensenii</name>
    <dbReference type="NCBI Taxonomy" id="128206"/>
    <lineage>
        <taxon>Eukaryota</taxon>
        <taxon>Viridiplantae</taxon>
        <taxon>Streptophyta</taxon>
        <taxon>Embryophyta</taxon>
        <taxon>Bryophyta</taxon>
        <taxon>Sphagnophytina</taxon>
        <taxon>Sphagnopsida</taxon>
        <taxon>Sphagnales</taxon>
        <taxon>Sphagnaceae</taxon>
        <taxon>Sphagnum</taxon>
    </lineage>
</organism>
<dbReference type="Proteomes" id="UP001497522">
    <property type="component" value="Chromosome 7"/>
</dbReference>
<dbReference type="Pfam" id="PF04078">
    <property type="entry name" value="Rcd1"/>
    <property type="match status" value="1"/>
</dbReference>
<dbReference type="PANTHER" id="PTHR31429:SF106">
    <property type="entry name" value="WRKY TRANSCRIPTION FACTOR 31-RELATED"/>
    <property type="match status" value="1"/>
</dbReference>
<proteinExistence type="predicted"/>
<keyword evidence="2" id="KW-0805">Transcription regulation</keyword>
<keyword evidence="4" id="KW-0804">Transcription</keyword>
<keyword evidence="9" id="KW-1185">Reference proteome</keyword>
<evidence type="ECO:0000256" key="4">
    <source>
        <dbReference type="ARBA" id="ARBA00023163"/>
    </source>
</evidence>
<dbReference type="Pfam" id="PF03106">
    <property type="entry name" value="WRKY"/>
    <property type="match status" value="1"/>
</dbReference>
<dbReference type="InterPro" id="IPR044810">
    <property type="entry name" value="WRKY_plant"/>
</dbReference>
<evidence type="ECO:0000256" key="6">
    <source>
        <dbReference type="SAM" id="MobiDB-lite"/>
    </source>
</evidence>
<protein>
    <recommendedName>
        <fullName evidence="7">WRKY domain-containing protein</fullName>
    </recommendedName>
</protein>
<dbReference type="InterPro" id="IPR036576">
    <property type="entry name" value="WRKY_dom_sf"/>
</dbReference>
<name>A0ABP1BUA9_9BRYO</name>
<evidence type="ECO:0000256" key="5">
    <source>
        <dbReference type="ARBA" id="ARBA00023242"/>
    </source>
</evidence>
<keyword evidence="3" id="KW-0238">DNA-binding</keyword>
<feature type="compositionally biased region" description="Basic and acidic residues" evidence="6">
    <location>
        <begin position="976"/>
        <end position="985"/>
    </location>
</feature>
<dbReference type="InterPro" id="IPR003657">
    <property type="entry name" value="WRKY_dom"/>
</dbReference>
<feature type="compositionally biased region" description="Polar residues" evidence="6">
    <location>
        <begin position="958"/>
        <end position="974"/>
    </location>
</feature>
<dbReference type="SMART" id="SM00774">
    <property type="entry name" value="WRKY"/>
    <property type="match status" value="1"/>
</dbReference>
<dbReference type="InterPro" id="IPR011989">
    <property type="entry name" value="ARM-like"/>
</dbReference>
<accession>A0ABP1BUA9</accession>
<reference evidence="8" key="1">
    <citation type="submission" date="2024-03" db="EMBL/GenBank/DDBJ databases">
        <authorList>
            <consortium name="ELIXIR-Norway"/>
            <consortium name="Elixir Norway"/>
        </authorList>
    </citation>
    <scope>NUCLEOTIDE SEQUENCE</scope>
</reference>
<dbReference type="EMBL" id="OZ023708">
    <property type="protein sequence ID" value="CAK9879928.1"/>
    <property type="molecule type" value="Genomic_DNA"/>
</dbReference>
<feature type="region of interest" description="Disordered" evidence="6">
    <location>
        <begin position="698"/>
        <end position="720"/>
    </location>
</feature>
<comment type="subcellular location">
    <subcellularLocation>
        <location evidence="1">Nucleus</location>
    </subcellularLocation>
</comment>
<feature type="compositionally biased region" description="Basic and acidic residues" evidence="6">
    <location>
        <begin position="394"/>
        <end position="404"/>
    </location>
</feature>
<feature type="compositionally biased region" description="Low complexity" evidence="6">
    <location>
        <begin position="841"/>
        <end position="853"/>
    </location>
</feature>
<feature type="compositionally biased region" description="Polar residues" evidence="6">
    <location>
        <begin position="338"/>
        <end position="355"/>
    </location>
</feature>
<dbReference type="SUPFAM" id="SSF118290">
    <property type="entry name" value="WRKY DNA-binding domain"/>
    <property type="match status" value="1"/>
</dbReference>
<dbReference type="PANTHER" id="PTHR31429">
    <property type="entry name" value="WRKY TRANSCRIPTION FACTOR 36-RELATED"/>
    <property type="match status" value="1"/>
</dbReference>
<evidence type="ECO:0000256" key="1">
    <source>
        <dbReference type="ARBA" id="ARBA00004123"/>
    </source>
</evidence>
<evidence type="ECO:0000256" key="3">
    <source>
        <dbReference type="ARBA" id="ARBA00023125"/>
    </source>
</evidence>
<evidence type="ECO:0000313" key="9">
    <source>
        <dbReference type="Proteomes" id="UP001497522"/>
    </source>
</evidence>
<evidence type="ECO:0000259" key="7">
    <source>
        <dbReference type="PROSITE" id="PS50811"/>
    </source>
</evidence>
<dbReference type="Gene3D" id="2.20.25.80">
    <property type="entry name" value="WRKY domain"/>
    <property type="match status" value="1"/>
</dbReference>